<dbReference type="Proteomes" id="UP000182192">
    <property type="component" value="Unassembled WGS sequence"/>
</dbReference>
<keyword evidence="2" id="KW-0812">Transmembrane</keyword>
<evidence type="ECO:0000313" key="3">
    <source>
        <dbReference type="EMBL" id="SFC83723.1"/>
    </source>
</evidence>
<organism evidence="3 4">
    <name type="scientific">Ruminococcus albus</name>
    <dbReference type="NCBI Taxonomy" id="1264"/>
    <lineage>
        <taxon>Bacteria</taxon>
        <taxon>Bacillati</taxon>
        <taxon>Bacillota</taxon>
        <taxon>Clostridia</taxon>
        <taxon>Eubacteriales</taxon>
        <taxon>Oscillospiraceae</taxon>
        <taxon>Ruminococcus</taxon>
    </lineage>
</organism>
<protein>
    <recommendedName>
        <fullName evidence="5">DUF2953 domain-containing protein</fullName>
    </recommendedName>
</protein>
<accession>A0A1I1MM75</accession>
<feature type="compositionally biased region" description="Basic and acidic residues" evidence="1">
    <location>
        <begin position="140"/>
        <end position="151"/>
    </location>
</feature>
<evidence type="ECO:0000256" key="2">
    <source>
        <dbReference type="SAM" id="Phobius"/>
    </source>
</evidence>
<feature type="transmembrane region" description="Helical" evidence="2">
    <location>
        <begin position="7"/>
        <end position="29"/>
    </location>
</feature>
<name>A0A1I1MM75_RUMAL</name>
<evidence type="ECO:0000313" key="4">
    <source>
        <dbReference type="Proteomes" id="UP000182192"/>
    </source>
</evidence>
<dbReference type="EMBL" id="FOKQ01000022">
    <property type="protein sequence ID" value="SFC83723.1"/>
    <property type="molecule type" value="Genomic_DNA"/>
</dbReference>
<proteinExistence type="predicted"/>
<feature type="region of interest" description="Disordered" evidence="1">
    <location>
        <begin position="52"/>
        <end position="182"/>
    </location>
</feature>
<keyword evidence="2" id="KW-0472">Membrane</keyword>
<evidence type="ECO:0000256" key="1">
    <source>
        <dbReference type="SAM" id="MobiDB-lite"/>
    </source>
</evidence>
<dbReference type="OrthoDB" id="1820680at2"/>
<gene>
    <name evidence="3" type="ORF">SAMN02910406_02479</name>
</gene>
<feature type="compositionally biased region" description="Acidic residues" evidence="1">
    <location>
        <begin position="122"/>
        <end position="139"/>
    </location>
</feature>
<feature type="compositionally biased region" description="Acidic residues" evidence="1">
    <location>
        <begin position="75"/>
        <end position="90"/>
    </location>
</feature>
<evidence type="ECO:0008006" key="5">
    <source>
        <dbReference type="Google" id="ProtNLM"/>
    </source>
</evidence>
<feature type="compositionally biased region" description="Basic residues" evidence="1">
    <location>
        <begin position="152"/>
        <end position="164"/>
    </location>
</feature>
<dbReference type="AlphaFoldDB" id="A0A1I1MM75"/>
<sequence>MTTTIILKILLIIIAVIVILLHFSVIVFVRGGTSGKFEIRVKYMGITLYPRKKKPKKPKKQRRKKARKEDKKEEDILDEALEESAEEVPTFEDVQIVTEEEDNSAVESISEDKPSETVTETVAEESAEEETSAEETAEISEDKPESTESDGKKKKRRKKKKKEKKKEEKPKDDDSESEEKGSKLDGLRKKWEFIKPYIPPALKYTRKFMKAIRIEDIRLQIETGKEDAAESATFYGKLQAALFNTLNMLAMIFTVRVKEANVKCLFNVKKLDAEGEATVKVRPSTMIAIAFCLLFCAAKIFIPYKIKQRRARKKAKKEAKKKAEVSAVTEETA</sequence>
<feature type="compositionally biased region" description="Basic residues" evidence="1">
    <location>
        <begin position="52"/>
        <end position="66"/>
    </location>
</feature>
<reference evidence="3 4" key="1">
    <citation type="submission" date="2016-10" db="EMBL/GenBank/DDBJ databases">
        <authorList>
            <person name="de Groot N.N."/>
        </authorList>
    </citation>
    <scope>NUCLEOTIDE SEQUENCE [LARGE SCALE GENOMIC DNA]</scope>
    <source>
        <strain evidence="3 4">AR67</strain>
    </source>
</reference>
<feature type="compositionally biased region" description="Basic and acidic residues" evidence="1">
    <location>
        <begin position="165"/>
        <end position="182"/>
    </location>
</feature>
<keyword evidence="2" id="KW-1133">Transmembrane helix</keyword>
<dbReference type="RefSeq" id="WP_074962129.1">
    <property type="nucleotide sequence ID" value="NZ_FOKQ01000022.1"/>
</dbReference>
<feature type="transmembrane region" description="Helical" evidence="2">
    <location>
        <begin position="286"/>
        <end position="304"/>
    </location>
</feature>